<evidence type="ECO:0000259" key="2">
    <source>
        <dbReference type="Pfam" id="PF20167"/>
    </source>
</evidence>
<evidence type="ECO:0000256" key="1">
    <source>
        <dbReference type="SAM" id="MobiDB-lite"/>
    </source>
</evidence>
<dbReference type="Proteomes" id="UP001341840">
    <property type="component" value="Unassembled WGS sequence"/>
</dbReference>
<dbReference type="InterPro" id="IPR046796">
    <property type="entry name" value="Transposase_32_dom"/>
</dbReference>
<reference evidence="3 4" key="1">
    <citation type="journal article" date="2023" name="Plants (Basel)">
        <title>Bridging the Gap: Combining Genomics and Transcriptomics Approaches to Understand Stylosanthes scabra, an Orphan Legume from the Brazilian Caatinga.</title>
        <authorList>
            <person name="Ferreira-Neto J.R.C."/>
            <person name="da Silva M.D."/>
            <person name="Binneck E."/>
            <person name="de Melo N.F."/>
            <person name="da Silva R.H."/>
            <person name="de Melo A.L.T.M."/>
            <person name="Pandolfi V."/>
            <person name="Bustamante F.O."/>
            <person name="Brasileiro-Vidal A.C."/>
            <person name="Benko-Iseppon A.M."/>
        </authorList>
    </citation>
    <scope>NUCLEOTIDE SEQUENCE [LARGE SCALE GENOMIC DNA]</scope>
    <source>
        <tissue evidence="3">Leaves</tissue>
    </source>
</reference>
<evidence type="ECO:0000313" key="4">
    <source>
        <dbReference type="Proteomes" id="UP001341840"/>
    </source>
</evidence>
<protein>
    <recommendedName>
        <fullName evidence="2">Putative plant transposon protein domain-containing protein</fullName>
    </recommendedName>
</protein>
<gene>
    <name evidence="3" type="ORF">PIB30_055634</name>
</gene>
<comment type="caution">
    <text evidence="3">The sequence shown here is derived from an EMBL/GenBank/DDBJ whole genome shotgun (WGS) entry which is preliminary data.</text>
</comment>
<dbReference type="EMBL" id="JASCZI010060851">
    <property type="protein sequence ID" value="MED6136383.1"/>
    <property type="molecule type" value="Genomic_DNA"/>
</dbReference>
<dbReference type="Pfam" id="PF20167">
    <property type="entry name" value="Transposase_32"/>
    <property type="match status" value="1"/>
</dbReference>
<organism evidence="3 4">
    <name type="scientific">Stylosanthes scabra</name>
    <dbReference type="NCBI Taxonomy" id="79078"/>
    <lineage>
        <taxon>Eukaryota</taxon>
        <taxon>Viridiplantae</taxon>
        <taxon>Streptophyta</taxon>
        <taxon>Embryophyta</taxon>
        <taxon>Tracheophyta</taxon>
        <taxon>Spermatophyta</taxon>
        <taxon>Magnoliopsida</taxon>
        <taxon>eudicotyledons</taxon>
        <taxon>Gunneridae</taxon>
        <taxon>Pentapetalae</taxon>
        <taxon>rosids</taxon>
        <taxon>fabids</taxon>
        <taxon>Fabales</taxon>
        <taxon>Fabaceae</taxon>
        <taxon>Papilionoideae</taxon>
        <taxon>50 kb inversion clade</taxon>
        <taxon>dalbergioids sensu lato</taxon>
        <taxon>Dalbergieae</taxon>
        <taxon>Pterocarpus clade</taxon>
        <taxon>Stylosanthes</taxon>
    </lineage>
</organism>
<evidence type="ECO:0000313" key="3">
    <source>
        <dbReference type="EMBL" id="MED6136383.1"/>
    </source>
</evidence>
<keyword evidence="4" id="KW-1185">Reference proteome</keyword>
<accession>A0ABU6SK97</accession>
<feature type="region of interest" description="Disordered" evidence="1">
    <location>
        <begin position="1"/>
        <end position="33"/>
    </location>
</feature>
<name>A0ABU6SK97_9FABA</name>
<proteinExistence type="predicted"/>
<feature type="domain" description="Putative plant transposon protein" evidence="2">
    <location>
        <begin position="76"/>
        <end position="267"/>
    </location>
</feature>
<feature type="region of interest" description="Disordered" evidence="1">
    <location>
        <begin position="294"/>
        <end position="318"/>
    </location>
</feature>
<sequence>MSRRRQAATDEATSPRGRSSRNSNRARQDTFPNERFDHQLHLDRWKGLEHWDVVHERIVRLDGNEDEIFRQRLLGLGWGFMYDDLVRINVTMVREFCANFSSARQDHVFLRGKRIPFTEAHIHGYLGIPGDAPDADVDDAFVALAKSYKNGDDMNMAAIYAEIGRPETNWADNPAVHTIPNKIDNSVLNPRATARHKIIMANIDPKTHGTKFDMNHALLIFVLMTEGDVNLPWIMRDILLVRPTKYPRNLLPFPVFITRLANRYEVPEFPNDKFHTIRTVDMYVPYGDWRGERARAPARQRRQPPPQAEPQPETSAAPFASAQYSLEPTMHNIMRRFDRQDRQIAKTQAMIRLAFPQTNFTGLGFSSSSDDSESEDS</sequence>
<feature type="compositionally biased region" description="Low complexity" evidence="1">
    <location>
        <begin position="14"/>
        <end position="25"/>
    </location>
</feature>